<dbReference type="GeneID" id="98299634"/>
<sequence length="427" mass="47730">MQKIQSGQSFLYRNNGYKSTVLETRMTERVRGDCMDVALSKTARRFPDMTQKLVERDGSYYLHPNPLSLHAANTDRFRTLGGLETGYHLIDVTYTGKLIRVAFHHSLCDGRGVKPFMETLIYYYCCERYEQDFDHSGILTLDTAIDPREFEEPLPGAPYEVDQEALKAVDKDGYALPESTAGARHSYRTSISVEQHDFVTLAKRYGATPGILAAALFSESVMKLHPDADKAVLCNMAADMRFAVGGSPTRRNCTGSIYLPYSTAEQDAGLSEVSSAYRALIAEQRSEDASKQSINMQVSLFQRLDGMETLEDKRAMMSIFEHLLLNTYVLSYVGRMQFNDFARYVESVHMYSGGIKGLTLNMVAAGNVITFDVLQGFEGDQYAQSFARELRELGLECCVGETLLCETGADHSHITASQQPEHWCATA</sequence>
<evidence type="ECO:0000313" key="1">
    <source>
        <dbReference type="EMBL" id="KFI83332.1"/>
    </source>
</evidence>
<evidence type="ECO:0000313" key="2">
    <source>
        <dbReference type="Proteomes" id="UP000029050"/>
    </source>
</evidence>
<accession>A0A087CJ82</accession>
<protein>
    <recommendedName>
        <fullName evidence="3">Condensation domain-containing protein</fullName>
    </recommendedName>
</protein>
<dbReference type="OrthoDB" id="4876345at2"/>
<comment type="caution">
    <text evidence="1">The sequence shown here is derived from an EMBL/GenBank/DDBJ whole genome shotgun (WGS) entry which is preliminary data.</text>
</comment>
<dbReference type="AlphaFoldDB" id="A0A087CJ82"/>
<evidence type="ECO:0008006" key="3">
    <source>
        <dbReference type="Google" id="ProtNLM"/>
    </source>
</evidence>
<dbReference type="STRING" id="218140.BPSY_0428"/>
<reference evidence="1 2" key="1">
    <citation type="submission" date="2014-03" db="EMBL/GenBank/DDBJ databases">
        <title>Genomics of Bifidobacteria.</title>
        <authorList>
            <person name="Ventura M."/>
            <person name="Milani C."/>
            <person name="Lugli G.A."/>
        </authorList>
    </citation>
    <scope>NUCLEOTIDE SEQUENCE [LARGE SCALE GENOMIC DNA]</scope>
    <source>
        <strain evidence="1 2">LMG 21775</strain>
    </source>
</reference>
<dbReference type="Proteomes" id="UP000029050">
    <property type="component" value="Unassembled WGS sequence"/>
</dbReference>
<name>A0A087CJ82_9BIFI</name>
<keyword evidence="2" id="KW-1185">Reference proteome</keyword>
<proteinExistence type="predicted"/>
<dbReference type="EMBL" id="JGZI01000007">
    <property type="protein sequence ID" value="KFI83332.1"/>
    <property type="molecule type" value="Genomic_DNA"/>
</dbReference>
<organism evidence="1 2">
    <name type="scientific">Bifidobacterium psychraerophilum</name>
    <dbReference type="NCBI Taxonomy" id="218140"/>
    <lineage>
        <taxon>Bacteria</taxon>
        <taxon>Bacillati</taxon>
        <taxon>Actinomycetota</taxon>
        <taxon>Actinomycetes</taxon>
        <taxon>Bifidobacteriales</taxon>
        <taxon>Bifidobacteriaceae</taxon>
        <taxon>Bifidobacterium</taxon>
    </lineage>
</organism>
<dbReference type="eggNOG" id="COG1020">
    <property type="taxonomic scope" value="Bacteria"/>
</dbReference>
<dbReference type="RefSeq" id="WP_033495673.1">
    <property type="nucleotide sequence ID" value="NZ_JGZI01000007.1"/>
</dbReference>
<gene>
    <name evidence="1" type="ORF">BPSY_0428</name>
</gene>